<dbReference type="VEuPathDB" id="FungiDB:MELLADRAFT_107642"/>
<dbReference type="HOGENOM" id="CLU_2121621_0_0_1"/>
<organism evidence="2">
    <name type="scientific">Melampsora larici-populina (strain 98AG31 / pathotype 3-4-7)</name>
    <name type="common">Poplar leaf rust fungus</name>
    <dbReference type="NCBI Taxonomy" id="747676"/>
    <lineage>
        <taxon>Eukaryota</taxon>
        <taxon>Fungi</taxon>
        <taxon>Dikarya</taxon>
        <taxon>Basidiomycota</taxon>
        <taxon>Pucciniomycotina</taxon>
        <taxon>Pucciniomycetes</taxon>
        <taxon>Pucciniales</taxon>
        <taxon>Melampsoraceae</taxon>
        <taxon>Melampsora</taxon>
    </lineage>
</organism>
<dbReference type="GeneID" id="18923228"/>
<proteinExistence type="predicted"/>
<gene>
    <name evidence="1" type="ORF">MELLADRAFT_107642</name>
</gene>
<evidence type="ECO:0000313" key="1">
    <source>
        <dbReference type="EMBL" id="EGG05371.1"/>
    </source>
</evidence>
<dbReference type="RefSeq" id="XP_007411293.1">
    <property type="nucleotide sequence ID" value="XM_007411231.1"/>
</dbReference>
<dbReference type="AlphaFoldDB" id="F4RQA6"/>
<dbReference type="Proteomes" id="UP000001072">
    <property type="component" value="Unassembled WGS sequence"/>
</dbReference>
<keyword evidence="2" id="KW-1185">Reference proteome</keyword>
<protein>
    <submittedName>
        <fullName evidence="1">Uncharacterized protein</fullName>
    </submittedName>
</protein>
<dbReference type="EMBL" id="GL883113">
    <property type="protein sequence ID" value="EGG05371.1"/>
    <property type="molecule type" value="Genomic_DNA"/>
</dbReference>
<reference evidence="2" key="1">
    <citation type="journal article" date="2011" name="Proc. Natl. Acad. Sci. U.S.A.">
        <title>Obligate biotrophy features unraveled by the genomic analysis of rust fungi.</title>
        <authorList>
            <person name="Duplessis S."/>
            <person name="Cuomo C.A."/>
            <person name="Lin Y.-C."/>
            <person name="Aerts A."/>
            <person name="Tisserant E."/>
            <person name="Veneault-Fourrey C."/>
            <person name="Joly D.L."/>
            <person name="Hacquard S."/>
            <person name="Amselem J."/>
            <person name="Cantarel B.L."/>
            <person name="Chiu R."/>
            <person name="Coutinho P.M."/>
            <person name="Feau N."/>
            <person name="Field M."/>
            <person name="Frey P."/>
            <person name="Gelhaye E."/>
            <person name="Goldberg J."/>
            <person name="Grabherr M.G."/>
            <person name="Kodira C.D."/>
            <person name="Kohler A."/>
            <person name="Kuees U."/>
            <person name="Lindquist E.A."/>
            <person name="Lucas S.M."/>
            <person name="Mago R."/>
            <person name="Mauceli E."/>
            <person name="Morin E."/>
            <person name="Murat C."/>
            <person name="Pangilinan J.L."/>
            <person name="Park R."/>
            <person name="Pearson M."/>
            <person name="Quesneville H."/>
            <person name="Rouhier N."/>
            <person name="Sakthikumar S."/>
            <person name="Salamov A.A."/>
            <person name="Schmutz J."/>
            <person name="Selles B."/>
            <person name="Shapiro H."/>
            <person name="Tanguay P."/>
            <person name="Tuskan G.A."/>
            <person name="Henrissat B."/>
            <person name="Van de Peer Y."/>
            <person name="Rouze P."/>
            <person name="Ellis J.G."/>
            <person name="Dodds P.N."/>
            <person name="Schein J.E."/>
            <person name="Zhong S."/>
            <person name="Hamelin R.C."/>
            <person name="Grigoriev I.V."/>
            <person name="Szabo L.J."/>
            <person name="Martin F."/>
        </authorList>
    </citation>
    <scope>NUCLEOTIDE SEQUENCE [LARGE SCALE GENOMIC DNA]</scope>
    <source>
        <strain evidence="2">98AG31 / pathotype 3-4-7</strain>
    </source>
</reference>
<evidence type="ECO:0000313" key="2">
    <source>
        <dbReference type="Proteomes" id="UP000001072"/>
    </source>
</evidence>
<name>F4RQA6_MELLP</name>
<dbReference type="InParanoid" id="F4RQA6"/>
<sequence>MVHDITRFNTSAIYHRVFTACKVPQSVSEVKAVADASITRLHEHYRAIVNGPYKRGCTAQREWNGHIDIQTYPLPQHRQGIQLFNPNPINGTGNRASIEKLGDLASGFLNCIRR</sequence>
<accession>F4RQA6</accession>
<dbReference type="KEGG" id="mlr:MELLADRAFT_107642"/>